<evidence type="ECO:0000313" key="1">
    <source>
        <dbReference type="EMBL" id="QSX32327.1"/>
    </source>
</evidence>
<accession>A0ABX7QLJ9</accession>
<dbReference type="EMBL" id="CP071503">
    <property type="protein sequence ID" value="QSX32327.1"/>
    <property type="molecule type" value="Genomic_DNA"/>
</dbReference>
<dbReference type="Proteomes" id="UP000662770">
    <property type="component" value="Chromosome"/>
</dbReference>
<name>A0ABX7QLJ9_9GAMM</name>
<dbReference type="PROSITE" id="PS51257">
    <property type="entry name" value="PROKAR_LIPOPROTEIN"/>
    <property type="match status" value="1"/>
</dbReference>
<protein>
    <submittedName>
        <fullName evidence="1">Uncharacterized protein</fullName>
    </submittedName>
</protein>
<keyword evidence="2" id="KW-1185">Reference proteome</keyword>
<organism evidence="1 2">
    <name type="scientific">Shewanella avicenniae</name>
    <dbReference type="NCBI Taxonomy" id="2814294"/>
    <lineage>
        <taxon>Bacteria</taxon>
        <taxon>Pseudomonadati</taxon>
        <taxon>Pseudomonadota</taxon>
        <taxon>Gammaproteobacteria</taxon>
        <taxon>Alteromonadales</taxon>
        <taxon>Shewanellaceae</taxon>
        <taxon>Shewanella</taxon>
    </lineage>
</organism>
<sequence>MDSLKIMMISGAFFLAACNSTPQSTMTNDESSGNLQTTKSVSCVSIAEINNNYTPVDMFNNLRQCLTEQNYQNAAELYIAALSYGYFDIERVADKTAHQAISVLRMNALSERPQSVTSQLKSAINAMSGNNHLLCQKLEQLGAPAYMPSYMLQHGVAAFTGQRSKDGLVDSFSPSAVWQDALEKVAKCD</sequence>
<dbReference type="RefSeq" id="WP_207353572.1">
    <property type="nucleotide sequence ID" value="NZ_CP071503.1"/>
</dbReference>
<gene>
    <name evidence="1" type="ORF">JYB87_11140</name>
</gene>
<reference evidence="1 2" key="1">
    <citation type="submission" date="2021-03" db="EMBL/GenBank/DDBJ databases">
        <title>Novel species identification of genus Shewanella.</title>
        <authorList>
            <person name="Liu G."/>
            <person name="Zhang Q."/>
        </authorList>
    </citation>
    <scope>NUCLEOTIDE SEQUENCE [LARGE SCALE GENOMIC DNA]</scope>
    <source>
        <strain evidence="1 2">FJAT-51800</strain>
    </source>
</reference>
<proteinExistence type="predicted"/>
<evidence type="ECO:0000313" key="2">
    <source>
        <dbReference type="Proteomes" id="UP000662770"/>
    </source>
</evidence>